<dbReference type="Gene3D" id="1.10.10.10">
    <property type="entry name" value="Winged helix-like DNA-binding domain superfamily/Winged helix DNA-binding domain"/>
    <property type="match status" value="1"/>
</dbReference>
<dbReference type="InterPro" id="IPR036388">
    <property type="entry name" value="WH-like_DNA-bd_sf"/>
</dbReference>
<sequence length="200" mass="23196">MPQTPDEFLNLLQPHYCDALQYCRALCHHPDEAQDLLQQSLVQALEKLPGLREPAKFKSWYFKIITRTFYRQCRQKFWRRFLPLPATVPETQLELPPVFPENDEPANERKNRLLHGLAQLKPKERAALLLFELGNFSIPDIAEIQEENSLSAIKSRLSRTRQKLKELILAAEKNNVNPQNYTGDLTDETKKLAAAFSGRR</sequence>
<evidence type="ECO:0008006" key="10">
    <source>
        <dbReference type="Google" id="ProtNLM"/>
    </source>
</evidence>
<keyword evidence="5" id="KW-0804">Transcription</keyword>
<dbReference type="Gene3D" id="1.10.1740.10">
    <property type="match status" value="1"/>
</dbReference>
<dbReference type="InterPro" id="IPR013249">
    <property type="entry name" value="RNA_pol_sigma70_r4_t2"/>
</dbReference>
<proteinExistence type="inferred from homology"/>
<dbReference type="PANTHER" id="PTHR43133:SF8">
    <property type="entry name" value="RNA POLYMERASE SIGMA FACTOR HI_1459-RELATED"/>
    <property type="match status" value="1"/>
</dbReference>
<comment type="caution">
    <text evidence="8">The sequence shown here is derived from an EMBL/GenBank/DDBJ whole genome shotgun (WGS) entry which is preliminary data.</text>
</comment>
<dbReference type="PANTHER" id="PTHR43133">
    <property type="entry name" value="RNA POLYMERASE ECF-TYPE SIGMA FACTO"/>
    <property type="match status" value="1"/>
</dbReference>
<keyword evidence="9" id="KW-1185">Reference proteome</keyword>
<dbReference type="GO" id="GO:0003677">
    <property type="term" value="F:DNA binding"/>
    <property type="evidence" value="ECO:0007669"/>
    <property type="project" value="UniProtKB-KW"/>
</dbReference>
<dbReference type="GO" id="GO:0006352">
    <property type="term" value="P:DNA-templated transcription initiation"/>
    <property type="evidence" value="ECO:0007669"/>
    <property type="project" value="InterPro"/>
</dbReference>
<evidence type="ECO:0000259" key="7">
    <source>
        <dbReference type="Pfam" id="PF08281"/>
    </source>
</evidence>
<evidence type="ECO:0000259" key="6">
    <source>
        <dbReference type="Pfam" id="PF04542"/>
    </source>
</evidence>
<protein>
    <recommendedName>
        <fullName evidence="10">RNA polymerase sigma factor</fullName>
    </recommendedName>
</protein>
<dbReference type="InterPro" id="IPR007627">
    <property type="entry name" value="RNA_pol_sigma70_r2"/>
</dbReference>
<keyword evidence="2" id="KW-0805">Transcription regulation</keyword>
<name>A0A2T2YDC4_9BACT</name>
<comment type="similarity">
    <text evidence="1">Belongs to the sigma-70 factor family. ECF subfamily.</text>
</comment>
<evidence type="ECO:0000313" key="8">
    <source>
        <dbReference type="EMBL" id="PSR53521.1"/>
    </source>
</evidence>
<keyword evidence="3" id="KW-0731">Sigma factor</keyword>
<dbReference type="InterPro" id="IPR013324">
    <property type="entry name" value="RNA_pol_sigma_r3/r4-like"/>
</dbReference>
<dbReference type="InterPro" id="IPR039425">
    <property type="entry name" value="RNA_pol_sigma-70-like"/>
</dbReference>
<dbReference type="OrthoDB" id="9782108at2"/>
<reference evidence="8 9" key="1">
    <citation type="submission" date="2018-03" db="EMBL/GenBank/DDBJ databases">
        <title>Adhaeribacter sp. HMF7605 Genome sequencing and assembly.</title>
        <authorList>
            <person name="Kang H."/>
            <person name="Kang J."/>
            <person name="Cha I."/>
            <person name="Kim H."/>
            <person name="Joh K."/>
        </authorList>
    </citation>
    <scope>NUCLEOTIDE SEQUENCE [LARGE SCALE GENOMIC DNA]</scope>
    <source>
        <strain evidence="8 9">HMF7605</strain>
    </source>
</reference>
<dbReference type="CDD" id="cd06171">
    <property type="entry name" value="Sigma70_r4"/>
    <property type="match status" value="1"/>
</dbReference>
<evidence type="ECO:0000256" key="4">
    <source>
        <dbReference type="ARBA" id="ARBA00023125"/>
    </source>
</evidence>
<accession>A0A2T2YDC4</accession>
<dbReference type="SUPFAM" id="SSF88659">
    <property type="entry name" value="Sigma3 and sigma4 domains of RNA polymerase sigma factors"/>
    <property type="match status" value="1"/>
</dbReference>
<keyword evidence="4" id="KW-0238">DNA-binding</keyword>
<evidence type="ECO:0000256" key="1">
    <source>
        <dbReference type="ARBA" id="ARBA00010641"/>
    </source>
</evidence>
<dbReference type="NCBIfam" id="TIGR02937">
    <property type="entry name" value="sigma70-ECF"/>
    <property type="match status" value="1"/>
</dbReference>
<feature type="domain" description="RNA polymerase sigma-70 region 2" evidence="6">
    <location>
        <begin position="14"/>
        <end position="76"/>
    </location>
</feature>
<dbReference type="EMBL" id="PYFT01000001">
    <property type="protein sequence ID" value="PSR53521.1"/>
    <property type="molecule type" value="Genomic_DNA"/>
</dbReference>
<dbReference type="Proteomes" id="UP000240357">
    <property type="component" value="Unassembled WGS sequence"/>
</dbReference>
<dbReference type="AlphaFoldDB" id="A0A2T2YDC4"/>
<dbReference type="InterPro" id="IPR013325">
    <property type="entry name" value="RNA_pol_sigma_r2"/>
</dbReference>
<dbReference type="Pfam" id="PF08281">
    <property type="entry name" value="Sigma70_r4_2"/>
    <property type="match status" value="1"/>
</dbReference>
<evidence type="ECO:0000256" key="2">
    <source>
        <dbReference type="ARBA" id="ARBA00023015"/>
    </source>
</evidence>
<evidence type="ECO:0000256" key="3">
    <source>
        <dbReference type="ARBA" id="ARBA00023082"/>
    </source>
</evidence>
<organism evidence="8 9">
    <name type="scientific">Adhaeribacter arboris</name>
    <dbReference type="NCBI Taxonomy" id="2072846"/>
    <lineage>
        <taxon>Bacteria</taxon>
        <taxon>Pseudomonadati</taxon>
        <taxon>Bacteroidota</taxon>
        <taxon>Cytophagia</taxon>
        <taxon>Cytophagales</taxon>
        <taxon>Hymenobacteraceae</taxon>
        <taxon>Adhaeribacter</taxon>
    </lineage>
</organism>
<dbReference type="InterPro" id="IPR014284">
    <property type="entry name" value="RNA_pol_sigma-70_dom"/>
</dbReference>
<dbReference type="SUPFAM" id="SSF88946">
    <property type="entry name" value="Sigma2 domain of RNA polymerase sigma factors"/>
    <property type="match status" value="1"/>
</dbReference>
<evidence type="ECO:0000313" key="9">
    <source>
        <dbReference type="Proteomes" id="UP000240357"/>
    </source>
</evidence>
<dbReference type="RefSeq" id="WP_106928229.1">
    <property type="nucleotide sequence ID" value="NZ_PYFT01000001.1"/>
</dbReference>
<dbReference type="Pfam" id="PF04542">
    <property type="entry name" value="Sigma70_r2"/>
    <property type="match status" value="1"/>
</dbReference>
<evidence type="ECO:0000256" key="5">
    <source>
        <dbReference type="ARBA" id="ARBA00023163"/>
    </source>
</evidence>
<feature type="domain" description="RNA polymerase sigma factor 70 region 4 type 2" evidence="7">
    <location>
        <begin position="112"/>
        <end position="164"/>
    </location>
</feature>
<gene>
    <name evidence="8" type="ORF">AHMF7605_08275</name>
</gene>
<dbReference type="GO" id="GO:0016987">
    <property type="term" value="F:sigma factor activity"/>
    <property type="evidence" value="ECO:0007669"/>
    <property type="project" value="UniProtKB-KW"/>
</dbReference>